<comment type="caution">
    <text evidence="2">The sequence shown here is derived from an EMBL/GenBank/DDBJ whole genome shotgun (WGS) entry which is preliminary data.</text>
</comment>
<organism evidence="2 3">
    <name type="scientific">Mesorhabditis spiculigera</name>
    <dbReference type="NCBI Taxonomy" id="96644"/>
    <lineage>
        <taxon>Eukaryota</taxon>
        <taxon>Metazoa</taxon>
        <taxon>Ecdysozoa</taxon>
        <taxon>Nematoda</taxon>
        <taxon>Chromadorea</taxon>
        <taxon>Rhabditida</taxon>
        <taxon>Rhabditina</taxon>
        <taxon>Rhabditomorpha</taxon>
        <taxon>Rhabditoidea</taxon>
        <taxon>Rhabditidae</taxon>
        <taxon>Mesorhabditinae</taxon>
        <taxon>Mesorhabditis</taxon>
    </lineage>
</organism>
<keyword evidence="3" id="KW-1185">Reference proteome</keyword>
<protein>
    <submittedName>
        <fullName evidence="2">Uncharacterized protein</fullName>
    </submittedName>
</protein>
<dbReference type="AlphaFoldDB" id="A0AA36C9N8"/>
<name>A0AA36C9N8_9BILA</name>
<dbReference type="Proteomes" id="UP001177023">
    <property type="component" value="Unassembled WGS sequence"/>
</dbReference>
<proteinExistence type="predicted"/>
<feature type="signal peptide" evidence="1">
    <location>
        <begin position="1"/>
        <end position="24"/>
    </location>
</feature>
<evidence type="ECO:0000256" key="1">
    <source>
        <dbReference type="SAM" id="SignalP"/>
    </source>
</evidence>
<reference evidence="2" key="1">
    <citation type="submission" date="2023-06" db="EMBL/GenBank/DDBJ databases">
        <authorList>
            <person name="Delattre M."/>
        </authorList>
    </citation>
    <scope>NUCLEOTIDE SEQUENCE</scope>
    <source>
        <strain evidence="2">AF72</strain>
    </source>
</reference>
<feature type="chain" id="PRO_5041266262" evidence="1">
    <location>
        <begin position="25"/>
        <end position="155"/>
    </location>
</feature>
<dbReference type="EMBL" id="CATQJA010000888">
    <property type="protein sequence ID" value="CAJ0564510.1"/>
    <property type="molecule type" value="Genomic_DNA"/>
</dbReference>
<feature type="non-terminal residue" evidence="2">
    <location>
        <position position="155"/>
    </location>
</feature>
<evidence type="ECO:0000313" key="3">
    <source>
        <dbReference type="Proteomes" id="UP001177023"/>
    </source>
</evidence>
<accession>A0AA36C9N8</accession>
<gene>
    <name evidence="2" type="ORF">MSPICULIGERA_LOCUS3184</name>
</gene>
<keyword evidence="1" id="KW-0732">Signal</keyword>
<evidence type="ECO:0000313" key="2">
    <source>
        <dbReference type="EMBL" id="CAJ0564510.1"/>
    </source>
</evidence>
<sequence>MSARHPVLLLMALLVVHHLGFSRATLCHMCLTRPNTEHSSPQHQNGMWLNDSLWVKYHPNCALPGRGVPTCTRPGYCVAFVITQDGQTTLVRLCKNMDWDGGYGEYDTTKYWVAKCEGDLCNHWNEEAVKARASTSSTPYLSAIKIVGLFLIALY</sequence>